<dbReference type="PANTHER" id="PTHR43706:SF47">
    <property type="entry name" value="EXTERNAL NADH-UBIQUINONE OXIDOREDUCTASE 1, MITOCHONDRIAL-RELATED"/>
    <property type="match status" value="1"/>
</dbReference>
<evidence type="ECO:0000313" key="12">
    <source>
        <dbReference type="Proteomes" id="UP000250918"/>
    </source>
</evidence>
<keyword evidence="5" id="KW-0809">Transit peptide</keyword>
<dbReference type="AlphaFoldDB" id="A0A855X783"/>
<keyword evidence="4" id="KW-0274">FAD</keyword>
<dbReference type="InterPro" id="IPR036188">
    <property type="entry name" value="FAD/NAD-bd_sf"/>
</dbReference>
<comment type="caution">
    <text evidence="11">The sequence shown here is derived from an EMBL/GenBank/DDBJ whole genome shotgun (WGS) entry which is preliminary data.</text>
</comment>
<organism evidence="11 12">
    <name type="scientific">candidate division GN15 bacterium</name>
    <dbReference type="NCBI Taxonomy" id="2072418"/>
    <lineage>
        <taxon>Bacteria</taxon>
        <taxon>candidate division GN15</taxon>
    </lineage>
</organism>
<evidence type="ECO:0000256" key="8">
    <source>
        <dbReference type="ARBA" id="ARBA00047599"/>
    </source>
</evidence>
<evidence type="ECO:0000256" key="5">
    <source>
        <dbReference type="ARBA" id="ARBA00022946"/>
    </source>
</evidence>
<dbReference type="Proteomes" id="UP000250918">
    <property type="component" value="Unassembled WGS sequence"/>
</dbReference>
<evidence type="ECO:0000256" key="3">
    <source>
        <dbReference type="ARBA" id="ARBA00022630"/>
    </source>
</evidence>
<dbReference type="InterPro" id="IPR045024">
    <property type="entry name" value="NDH-2"/>
</dbReference>
<dbReference type="Pfam" id="PF07992">
    <property type="entry name" value="Pyr_redox_2"/>
    <property type="match status" value="1"/>
</dbReference>
<dbReference type="GO" id="GO:0050136">
    <property type="term" value="F:NADH dehydrogenase (quinone) (non-electrogenic) activity"/>
    <property type="evidence" value="ECO:0007669"/>
    <property type="project" value="UniProtKB-EC"/>
</dbReference>
<evidence type="ECO:0000256" key="7">
    <source>
        <dbReference type="ARBA" id="ARBA00023027"/>
    </source>
</evidence>
<evidence type="ECO:0000256" key="2">
    <source>
        <dbReference type="ARBA" id="ARBA00012637"/>
    </source>
</evidence>
<evidence type="ECO:0000256" key="4">
    <source>
        <dbReference type="ARBA" id="ARBA00022827"/>
    </source>
</evidence>
<gene>
    <name evidence="11" type="ORF">C3F09_05220</name>
</gene>
<evidence type="ECO:0000256" key="1">
    <source>
        <dbReference type="ARBA" id="ARBA00005272"/>
    </source>
</evidence>
<dbReference type="InterPro" id="IPR054585">
    <property type="entry name" value="NDH2-like_C"/>
</dbReference>
<evidence type="ECO:0000256" key="6">
    <source>
        <dbReference type="ARBA" id="ARBA00023002"/>
    </source>
</evidence>
<dbReference type="Gene3D" id="3.50.50.100">
    <property type="match status" value="1"/>
</dbReference>
<dbReference type="SUPFAM" id="SSF51905">
    <property type="entry name" value="FAD/NAD(P)-binding domain"/>
    <property type="match status" value="1"/>
</dbReference>
<keyword evidence="3" id="KW-0285">Flavoprotein</keyword>
<evidence type="ECO:0000259" key="10">
    <source>
        <dbReference type="Pfam" id="PF22366"/>
    </source>
</evidence>
<feature type="domain" description="FAD/NAD(P)-binding" evidence="9">
    <location>
        <begin position="8"/>
        <end position="333"/>
    </location>
</feature>
<reference evidence="11 12" key="1">
    <citation type="journal article" date="2018" name="ISME J.">
        <title>A methanotrophic archaeon couples anaerobic oxidation of methane to Fe(III) reduction.</title>
        <authorList>
            <person name="Cai C."/>
            <person name="Leu A.O."/>
            <person name="Xie G.J."/>
            <person name="Guo J."/>
            <person name="Feng Y."/>
            <person name="Zhao J.X."/>
            <person name="Tyson G.W."/>
            <person name="Yuan Z."/>
            <person name="Hu S."/>
        </authorList>
    </citation>
    <scope>NUCLEOTIDE SEQUENCE [LARGE SCALE GENOMIC DNA]</scope>
    <source>
        <strain evidence="11">FeB_12</strain>
    </source>
</reference>
<dbReference type="Pfam" id="PF22366">
    <property type="entry name" value="NDH2_C"/>
    <property type="match status" value="1"/>
</dbReference>
<dbReference type="EMBL" id="PQAP01000053">
    <property type="protein sequence ID" value="PWB73504.1"/>
    <property type="molecule type" value="Genomic_DNA"/>
</dbReference>
<evidence type="ECO:0000313" key="11">
    <source>
        <dbReference type="EMBL" id="PWB73504.1"/>
    </source>
</evidence>
<name>A0A855X783_9BACT</name>
<feature type="domain" description="External alternative NADH-ubiquinone oxidoreductase-like C-terminal" evidence="10">
    <location>
        <begin position="359"/>
        <end position="411"/>
    </location>
</feature>
<evidence type="ECO:0000259" key="9">
    <source>
        <dbReference type="Pfam" id="PF07992"/>
    </source>
</evidence>
<dbReference type="PANTHER" id="PTHR43706">
    <property type="entry name" value="NADH DEHYDROGENASE"/>
    <property type="match status" value="1"/>
</dbReference>
<dbReference type="PRINTS" id="PR00411">
    <property type="entry name" value="PNDRDTASEI"/>
</dbReference>
<comment type="similarity">
    <text evidence="1">Belongs to the NADH dehydrogenase family.</text>
</comment>
<sequence>MTRTASEQVVIVGGGFGGLMAARSLRRTPVRVTLVDRRNFHLFQPLLYQVATGGLSPGDIASPLRHVLKYQKNATVLLAEVTGFDLEKRNVLLRGGERLDFDYLIVAAGVSHDYFGHDGWGRIAPGLKSVEDAIDIRTRIFLAFEKAERAVDSEEQEELLTFVVVGGGPTGVELAGALGEIARETLRHDFRRINPGDARILLVEGASRILTSYPELLSRKAQRSLERLGVTVLTNTLVTSVNERSVDIKAGDNIRSVPAQTVLWAAGVRGSGLGGILVGNGRSGMDRAGRVLVNPDLSLPDFPGVFVIGDLAVVNNPGSKPLPGVAPVAMQQGRYVARVIDRTVRRKSPPAPFRYRNYGSMATIGRAAAVADFGWLRLSGYPAWLAWLFVHLMKLVEFENRVLVFIQWAWNYVTKNRGARLITSEHRSSDR</sequence>
<protein>
    <recommendedName>
        <fullName evidence="2">NADH:ubiquinone reductase (non-electrogenic)</fullName>
        <ecNumber evidence="2">1.6.5.9</ecNumber>
    </recommendedName>
</protein>
<proteinExistence type="inferred from homology"/>
<accession>A0A855X783</accession>
<dbReference type="InterPro" id="IPR023753">
    <property type="entry name" value="FAD/NAD-binding_dom"/>
</dbReference>
<comment type="catalytic activity">
    <reaction evidence="8">
        <text>a quinone + NADH + H(+) = a quinol + NAD(+)</text>
        <dbReference type="Rhea" id="RHEA:46160"/>
        <dbReference type="ChEBI" id="CHEBI:15378"/>
        <dbReference type="ChEBI" id="CHEBI:24646"/>
        <dbReference type="ChEBI" id="CHEBI:57540"/>
        <dbReference type="ChEBI" id="CHEBI:57945"/>
        <dbReference type="ChEBI" id="CHEBI:132124"/>
        <dbReference type="EC" id="1.6.5.9"/>
    </reaction>
</comment>
<keyword evidence="7" id="KW-0520">NAD</keyword>
<keyword evidence="6" id="KW-0560">Oxidoreductase</keyword>
<dbReference type="PRINTS" id="PR00368">
    <property type="entry name" value="FADPNR"/>
</dbReference>
<dbReference type="EC" id="1.6.5.9" evidence="2"/>